<comment type="caution">
    <text evidence="3">The sequence shown here is derived from an EMBL/GenBank/DDBJ whole genome shotgun (WGS) entry which is preliminary data.</text>
</comment>
<proteinExistence type="predicted"/>
<feature type="coiled-coil region" evidence="1">
    <location>
        <begin position="73"/>
        <end position="124"/>
    </location>
</feature>
<evidence type="ECO:0000313" key="3">
    <source>
        <dbReference type="EMBL" id="KAL3640978.1"/>
    </source>
</evidence>
<dbReference type="PANTHER" id="PTHR37614:SF2">
    <property type="entry name" value="OS02G0121400 PROTEIN"/>
    <property type="match status" value="1"/>
</dbReference>
<accession>A0ABD3DF68</accession>
<dbReference type="AlphaFoldDB" id="A0ABD3DF68"/>
<evidence type="ECO:0000256" key="2">
    <source>
        <dbReference type="SAM" id="MobiDB-lite"/>
    </source>
</evidence>
<evidence type="ECO:0000313" key="4">
    <source>
        <dbReference type="Proteomes" id="UP001632038"/>
    </source>
</evidence>
<sequence length="259" mass="29510">MSIFPTDDELFVAQILLDLPDIIRVNKFKWGFRRRRSNLYEGAPETAAGSPVTPLTFAPSEPDDKKARHAFKKKSIKREMDEYNDSIKNLIKRRDFYRGEIENVTEYYKKLNAYNSELKAMKQEVLNSCPSKNEPEIEKSIGTGIGFTQTNYHISMGMSQHQQPLDLYPTAQKLQHSLGPITAQFYASYNGFGSFNGVGPLEIPDLNISAGVTSGFDPSRPLDESRALIQRRARFAEARRFRKGIMKIKSMRRDCGIKS</sequence>
<keyword evidence="4" id="KW-1185">Reference proteome</keyword>
<gene>
    <name evidence="3" type="ORF">CASFOL_015946</name>
</gene>
<protein>
    <submittedName>
        <fullName evidence="3">Uncharacterized protein</fullName>
    </submittedName>
</protein>
<feature type="region of interest" description="Disordered" evidence="2">
    <location>
        <begin position="43"/>
        <end position="64"/>
    </location>
</feature>
<keyword evidence="1" id="KW-0175">Coiled coil</keyword>
<evidence type="ECO:0000256" key="1">
    <source>
        <dbReference type="SAM" id="Coils"/>
    </source>
</evidence>
<dbReference type="PANTHER" id="PTHR37614">
    <property type="entry name" value="OS02G0121400 PROTEIN"/>
    <property type="match status" value="1"/>
</dbReference>
<name>A0ABD3DF68_9LAMI</name>
<dbReference type="Proteomes" id="UP001632038">
    <property type="component" value="Unassembled WGS sequence"/>
</dbReference>
<dbReference type="EMBL" id="JAVIJP010000017">
    <property type="protein sequence ID" value="KAL3640978.1"/>
    <property type="molecule type" value="Genomic_DNA"/>
</dbReference>
<reference evidence="4" key="1">
    <citation type="journal article" date="2024" name="IScience">
        <title>Strigolactones Initiate the Formation of Haustorium-like Structures in Castilleja.</title>
        <authorList>
            <person name="Buerger M."/>
            <person name="Peterson D."/>
            <person name="Chory J."/>
        </authorList>
    </citation>
    <scope>NUCLEOTIDE SEQUENCE [LARGE SCALE GENOMIC DNA]</scope>
</reference>
<organism evidence="3 4">
    <name type="scientific">Castilleja foliolosa</name>
    <dbReference type="NCBI Taxonomy" id="1961234"/>
    <lineage>
        <taxon>Eukaryota</taxon>
        <taxon>Viridiplantae</taxon>
        <taxon>Streptophyta</taxon>
        <taxon>Embryophyta</taxon>
        <taxon>Tracheophyta</taxon>
        <taxon>Spermatophyta</taxon>
        <taxon>Magnoliopsida</taxon>
        <taxon>eudicotyledons</taxon>
        <taxon>Gunneridae</taxon>
        <taxon>Pentapetalae</taxon>
        <taxon>asterids</taxon>
        <taxon>lamiids</taxon>
        <taxon>Lamiales</taxon>
        <taxon>Orobanchaceae</taxon>
        <taxon>Pedicularideae</taxon>
        <taxon>Castillejinae</taxon>
        <taxon>Castilleja</taxon>
    </lineage>
</organism>